<sequence>MVCGTPQNCVPKINYLTILTTFSPSYSTSPVSSSVLLLLCQARSLASDPGRESKSSSKKNNREKDEAWAEGWSQSPQCLAWKVLSLERLERTTSWEPQRQSAALIRALGSLTLKGHLSELSIAGWQEK</sequence>
<keyword evidence="3" id="KW-1185">Reference proteome</keyword>
<organism evidence="2 3">
    <name type="scientific">Pleuronectes platessa</name>
    <name type="common">European plaice</name>
    <dbReference type="NCBI Taxonomy" id="8262"/>
    <lineage>
        <taxon>Eukaryota</taxon>
        <taxon>Metazoa</taxon>
        <taxon>Chordata</taxon>
        <taxon>Craniata</taxon>
        <taxon>Vertebrata</taxon>
        <taxon>Euteleostomi</taxon>
        <taxon>Actinopterygii</taxon>
        <taxon>Neopterygii</taxon>
        <taxon>Teleostei</taxon>
        <taxon>Neoteleostei</taxon>
        <taxon>Acanthomorphata</taxon>
        <taxon>Carangaria</taxon>
        <taxon>Pleuronectiformes</taxon>
        <taxon>Pleuronectoidei</taxon>
        <taxon>Pleuronectidae</taxon>
        <taxon>Pleuronectes</taxon>
    </lineage>
</organism>
<evidence type="ECO:0000313" key="2">
    <source>
        <dbReference type="EMBL" id="CAB1424012.1"/>
    </source>
</evidence>
<gene>
    <name evidence="2" type="ORF">PLEPLA_LOCUS11933</name>
</gene>
<dbReference type="EMBL" id="CADEAL010000699">
    <property type="protein sequence ID" value="CAB1424012.1"/>
    <property type="molecule type" value="Genomic_DNA"/>
</dbReference>
<proteinExistence type="predicted"/>
<feature type="compositionally biased region" description="Basic and acidic residues" evidence="1">
    <location>
        <begin position="49"/>
        <end position="67"/>
    </location>
</feature>
<accession>A0A9N7U4B7</accession>
<name>A0A9N7U4B7_PLEPL</name>
<dbReference type="Proteomes" id="UP001153269">
    <property type="component" value="Unassembled WGS sequence"/>
</dbReference>
<protein>
    <submittedName>
        <fullName evidence="2">Uncharacterized protein</fullName>
    </submittedName>
</protein>
<dbReference type="AlphaFoldDB" id="A0A9N7U4B7"/>
<evidence type="ECO:0000256" key="1">
    <source>
        <dbReference type="SAM" id="MobiDB-lite"/>
    </source>
</evidence>
<reference evidence="2" key="1">
    <citation type="submission" date="2020-03" db="EMBL/GenBank/DDBJ databases">
        <authorList>
            <person name="Weist P."/>
        </authorList>
    </citation>
    <scope>NUCLEOTIDE SEQUENCE</scope>
</reference>
<feature type="region of interest" description="Disordered" evidence="1">
    <location>
        <begin position="46"/>
        <end position="72"/>
    </location>
</feature>
<comment type="caution">
    <text evidence="2">The sequence shown here is derived from an EMBL/GenBank/DDBJ whole genome shotgun (WGS) entry which is preliminary data.</text>
</comment>
<evidence type="ECO:0000313" key="3">
    <source>
        <dbReference type="Proteomes" id="UP001153269"/>
    </source>
</evidence>